<keyword evidence="3" id="KW-1185">Reference proteome</keyword>
<accession>A0A1X7RZD6</accession>
<dbReference type="AlphaFoldDB" id="A0A1X7RZD6"/>
<name>A0A1X7RZD6_ZYMT9</name>
<feature type="compositionally biased region" description="Basic residues" evidence="1">
    <location>
        <begin position="103"/>
        <end position="112"/>
    </location>
</feature>
<feature type="compositionally biased region" description="Polar residues" evidence="1">
    <location>
        <begin position="18"/>
        <end position="35"/>
    </location>
</feature>
<proteinExistence type="predicted"/>
<reference evidence="2 3" key="1">
    <citation type="submission" date="2016-06" db="EMBL/GenBank/DDBJ databases">
        <authorList>
            <person name="Kjaerup R.B."/>
            <person name="Dalgaard T.S."/>
            <person name="Juul-Madsen H.R."/>
        </authorList>
    </citation>
    <scope>NUCLEOTIDE SEQUENCE [LARGE SCALE GENOMIC DNA]</scope>
</reference>
<evidence type="ECO:0000313" key="3">
    <source>
        <dbReference type="Proteomes" id="UP000215127"/>
    </source>
</evidence>
<dbReference type="EMBL" id="LT853698">
    <property type="protein sequence ID" value="SMQ52307.1"/>
    <property type="molecule type" value="Genomic_DNA"/>
</dbReference>
<protein>
    <submittedName>
        <fullName evidence="2">Uncharacterized protein</fullName>
    </submittedName>
</protein>
<feature type="region of interest" description="Disordered" evidence="1">
    <location>
        <begin position="1"/>
        <end position="120"/>
    </location>
</feature>
<evidence type="ECO:0000313" key="2">
    <source>
        <dbReference type="EMBL" id="SMQ52307.1"/>
    </source>
</evidence>
<sequence length="336" mass="36295">MARVTRSNPTGETRGATGASQEATQVPVTGVQQTRGRGKKAEQNPAVPEPEDEDEDPVGVNPKKTRCGAKKNAGVKPKGSTTKATSGKRKAVPEDEDELAAKQPRKVKKTSKKTADAPPLQYNSEQATSCVIVVECEVKGHDTHDCITQIDADFFLKAPGATKKKQIGEIVTYLVDMSAGEEEQSKNGRWVSELLRPKGEDEVQLIFQTIFTKKGAVKKKLVEHTAELTNENLLFIHTFALSHPEAYGGTGIAQDAMNAFMAALPNLPEPWAYTGAIVLSPAADQEVKAARVKAGTWTDDAQAEAGLIVSWEKSGFQVWLRGNPKTENSVTIMGRS</sequence>
<feature type="compositionally biased region" description="Polar residues" evidence="1">
    <location>
        <begin position="1"/>
        <end position="11"/>
    </location>
</feature>
<evidence type="ECO:0000256" key="1">
    <source>
        <dbReference type="SAM" id="MobiDB-lite"/>
    </source>
</evidence>
<organism evidence="2 3">
    <name type="scientific">Zymoseptoria tritici (strain ST99CH_3D7)</name>
    <dbReference type="NCBI Taxonomy" id="1276538"/>
    <lineage>
        <taxon>Eukaryota</taxon>
        <taxon>Fungi</taxon>
        <taxon>Dikarya</taxon>
        <taxon>Ascomycota</taxon>
        <taxon>Pezizomycotina</taxon>
        <taxon>Dothideomycetes</taxon>
        <taxon>Dothideomycetidae</taxon>
        <taxon>Mycosphaerellales</taxon>
        <taxon>Mycosphaerellaceae</taxon>
        <taxon>Zymoseptoria</taxon>
    </lineage>
</organism>
<dbReference type="Proteomes" id="UP000215127">
    <property type="component" value="Chromosome 7"/>
</dbReference>
<gene>
    <name evidence="2" type="ORF">ZT3D7_G7460</name>
</gene>